<feature type="domain" description="Reverse transcriptase Ty1/copia-type" evidence="1">
    <location>
        <begin position="157"/>
        <end position="285"/>
    </location>
</feature>
<evidence type="ECO:0000313" key="2">
    <source>
        <dbReference type="EMBL" id="KAK3274015.1"/>
    </source>
</evidence>
<dbReference type="EMBL" id="LGRX02008009">
    <property type="protein sequence ID" value="KAK3274015.1"/>
    <property type="molecule type" value="Genomic_DNA"/>
</dbReference>
<reference evidence="2 3" key="1">
    <citation type="journal article" date="2015" name="Genome Biol. Evol.">
        <title>Comparative Genomics of a Bacterivorous Green Alga Reveals Evolutionary Causalities and Consequences of Phago-Mixotrophic Mode of Nutrition.</title>
        <authorList>
            <person name="Burns J.A."/>
            <person name="Paasch A."/>
            <person name="Narechania A."/>
            <person name="Kim E."/>
        </authorList>
    </citation>
    <scope>NUCLEOTIDE SEQUENCE [LARGE SCALE GENOMIC DNA]</scope>
    <source>
        <strain evidence="2 3">PLY_AMNH</strain>
    </source>
</reference>
<dbReference type="Proteomes" id="UP001190700">
    <property type="component" value="Unassembled WGS sequence"/>
</dbReference>
<sequence>MVTTLDAPYKDPPPALLEAPVLEQGVYLPKDDDEVMAVVKVEASDSVYWVSLSSYLEPGQELLSLLRACATYGHINAHYLLFTEVQAVTGKGDFEEAMFCTVPTEDNSMLPKGVTEPKGYHRVLLAPDCAEWLDSIQNELEALVQIKRALLMMNEEDVPAGVKLLDMSLILQVKLDKHGQLLKRKSRICVRGNKQEYGVDYLDTFAPCTQLSSVRIVIVLELNLGLDVYHMDVDTAFLNPVLEEDLYVRLPRGLEHGGHRCAKLLKVVYGLKQADKEWFEAFDAFCDGV</sequence>
<gene>
    <name evidence="2" type="ORF">CYMTET_17777</name>
</gene>
<evidence type="ECO:0000259" key="1">
    <source>
        <dbReference type="Pfam" id="PF07727"/>
    </source>
</evidence>
<evidence type="ECO:0000313" key="3">
    <source>
        <dbReference type="Proteomes" id="UP001190700"/>
    </source>
</evidence>
<organism evidence="2 3">
    <name type="scientific">Cymbomonas tetramitiformis</name>
    <dbReference type="NCBI Taxonomy" id="36881"/>
    <lineage>
        <taxon>Eukaryota</taxon>
        <taxon>Viridiplantae</taxon>
        <taxon>Chlorophyta</taxon>
        <taxon>Pyramimonadophyceae</taxon>
        <taxon>Pyramimonadales</taxon>
        <taxon>Pyramimonadaceae</taxon>
        <taxon>Cymbomonas</taxon>
    </lineage>
</organism>
<protein>
    <recommendedName>
        <fullName evidence="1">Reverse transcriptase Ty1/copia-type domain-containing protein</fullName>
    </recommendedName>
</protein>
<dbReference type="Pfam" id="PF07727">
    <property type="entry name" value="RVT_2"/>
    <property type="match status" value="1"/>
</dbReference>
<dbReference type="InterPro" id="IPR013103">
    <property type="entry name" value="RVT_2"/>
</dbReference>
<proteinExistence type="predicted"/>
<accession>A0AAE0G985</accession>
<comment type="caution">
    <text evidence="2">The sequence shown here is derived from an EMBL/GenBank/DDBJ whole genome shotgun (WGS) entry which is preliminary data.</text>
</comment>
<dbReference type="AlphaFoldDB" id="A0AAE0G985"/>
<name>A0AAE0G985_9CHLO</name>
<keyword evidence="3" id="KW-1185">Reference proteome</keyword>